<sequence>MVIVILFKPMIRESGVSEVPIKGDGTYHISFIQDDGTVSVGQTTLNILTKAPIFNHFQVAEEQLHAGTQVANVTNPKLVFTYNGNMDYYLINVNGKRLDIIS</sequence>
<protein>
    <submittedName>
        <fullName evidence="1">Uncharacterized protein</fullName>
    </submittedName>
</protein>
<name>A0A939NKZ3_PRORE</name>
<dbReference type="AlphaFoldDB" id="A0A939NKZ3"/>
<evidence type="ECO:0000313" key="1">
    <source>
        <dbReference type="EMBL" id="MBO1916579.1"/>
    </source>
</evidence>
<accession>A0A939NKZ3</accession>
<organism evidence="1 2">
    <name type="scientific">Providencia rettgeri</name>
    <dbReference type="NCBI Taxonomy" id="587"/>
    <lineage>
        <taxon>Bacteria</taxon>
        <taxon>Pseudomonadati</taxon>
        <taxon>Pseudomonadota</taxon>
        <taxon>Gammaproteobacteria</taxon>
        <taxon>Enterobacterales</taxon>
        <taxon>Morganellaceae</taxon>
        <taxon>Providencia</taxon>
    </lineage>
</organism>
<evidence type="ECO:0000313" key="2">
    <source>
        <dbReference type="Proteomes" id="UP000664477"/>
    </source>
</evidence>
<reference evidence="1" key="1">
    <citation type="submission" date="2021-03" db="EMBL/GenBank/DDBJ databases">
        <title>Molecular epidemiology and mechanisms of colistin and carbapenem resistance in Enterobacteriaceae from clinical isolates, the environment and porcine samples in Pretoria, South Africa.</title>
        <authorList>
            <person name="Bogoshi D."/>
            <person name="Mbelle N.M."/>
            <person name="Naidoo V."/>
            <person name="Osei Sekyere J."/>
        </authorList>
    </citation>
    <scope>NUCLEOTIDE SEQUENCE</scope>
    <source>
        <strain evidence="1">C052</strain>
    </source>
</reference>
<gene>
    <name evidence="1" type="ORF">J4727_17975</name>
</gene>
<dbReference type="Proteomes" id="UP000664477">
    <property type="component" value="Unassembled WGS sequence"/>
</dbReference>
<dbReference type="EMBL" id="JAGETQ010000158">
    <property type="protein sequence ID" value="MBO1916579.1"/>
    <property type="molecule type" value="Genomic_DNA"/>
</dbReference>
<comment type="caution">
    <text evidence="1">The sequence shown here is derived from an EMBL/GenBank/DDBJ whole genome shotgun (WGS) entry which is preliminary data.</text>
</comment>
<proteinExistence type="predicted"/>